<protein>
    <recommendedName>
        <fullName evidence="2">DUF4408 domain-containing protein</fullName>
    </recommendedName>
</protein>
<evidence type="ECO:0000256" key="1">
    <source>
        <dbReference type="SAM" id="Phobius"/>
    </source>
</evidence>
<dbReference type="Pfam" id="PF14364">
    <property type="entry name" value="DUF4408"/>
    <property type="match status" value="1"/>
</dbReference>
<feature type="transmembrane region" description="Helical" evidence="1">
    <location>
        <begin position="50"/>
        <end position="69"/>
    </location>
</feature>
<dbReference type="AlphaFoldDB" id="A0A445HTP1"/>
<dbReference type="PANTHER" id="PTHR33098">
    <property type="entry name" value="COTTON FIBER (DUF761)"/>
    <property type="match status" value="1"/>
</dbReference>
<dbReference type="InterPro" id="IPR025520">
    <property type="entry name" value="DUF4408"/>
</dbReference>
<dbReference type="Pfam" id="PF05553">
    <property type="entry name" value="DUF761"/>
    <property type="match status" value="1"/>
</dbReference>
<organism evidence="3 4">
    <name type="scientific">Glycine soja</name>
    <name type="common">Wild soybean</name>
    <dbReference type="NCBI Taxonomy" id="3848"/>
    <lineage>
        <taxon>Eukaryota</taxon>
        <taxon>Viridiplantae</taxon>
        <taxon>Streptophyta</taxon>
        <taxon>Embryophyta</taxon>
        <taxon>Tracheophyta</taxon>
        <taxon>Spermatophyta</taxon>
        <taxon>Magnoliopsida</taxon>
        <taxon>eudicotyledons</taxon>
        <taxon>Gunneridae</taxon>
        <taxon>Pentapetalae</taxon>
        <taxon>rosids</taxon>
        <taxon>fabids</taxon>
        <taxon>Fabales</taxon>
        <taxon>Fabaceae</taxon>
        <taxon>Papilionoideae</taxon>
        <taxon>50 kb inversion clade</taxon>
        <taxon>NPAAA clade</taxon>
        <taxon>indigoferoid/millettioid clade</taxon>
        <taxon>Phaseoleae</taxon>
        <taxon>Glycine</taxon>
        <taxon>Glycine subgen. Soja</taxon>
    </lineage>
</organism>
<sequence>MESVSVARVGAEVVFEDLLSFVLSEGRVGIGNRGSERAGNDDVEKKKKRMGYVSVKVVVISTGVLSMAMGLKLTLPLLSHFLLNQAPHLWTLLLTCFTPPYLYIFLNFIILTIVASSKLNNHHHSPPDTTLLPAIYDGPPASVQIPAPAAAVQSDYNAVSSDKYLYETKPTLSYDSVAGGNGSAGYVYDENTPVKAAVNNNDDDDDEAVGVGVLSPSLQRKDSSDFAFADENEKPLVSARFSHRKSVRASPEGGKVVALGVAKAKKQETLENTWRTIREGRAMPLTRHLKKAETWETTQQGTPLRDLNGSGGPVMKKSETFAGREKNASARLLRKEPSLSQDELNRRVEAFINKFNADMRLQRQESLRQYKEMMMNRGAH</sequence>
<feature type="transmembrane region" description="Helical" evidence="1">
    <location>
        <begin position="89"/>
        <end position="115"/>
    </location>
</feature>
<gene>
    <name evidence="3" type="ORF">D0Y65_035142</name>
</gene>
<reference evidence="3 4" key="1">
    <citation type="submission" date="2018-09" db="EMBL/GenBank/DDBJ databases">
        <title>A high-quality reference genome of wild soybean provides a powerful tool to mine soybean genomes.</title>
        <authorList>
            <person name="Xie M."/>
            <person name="Chung C.Y.L."/>
            <person name="Li M.-W."/>
            <person name="Wong F.-L."/>
            <person name="Chan T.-F."/>
            <person name="Lam H.-M."/>
        </authorList>
    </citation>
    <scope>NUCLEOTIDE SEQUENCE [LARGE SCALE GENOMIC DNA]</scope>
    <source>
        <strain evidence="4">cv. W05</strain>
        <tissue evidence="3">Hypocotyl of etiolated seedlings</tissue>
    </source>
</reference>
<keyword evidence="4" id="KW-1185">Reference proteome</keyword>
<evidence type="ECO:0000313" key="3">
    <source>
        <dbReference type="EMBL" id="RZB77050.1"/>
    </source>
</evidence>
<name>A0A445HTP1_GLYSO</name>
<comment type="caution">
    <text evidence="3">The sequence shown here is derived from an EMBL/GenBank/DDBJ whole genome shotgun (WGS) entry which is preliminary data.</text>
</comment>
<dbReference type="Proteomes" id="UP000289340">
    <property type="component" value="Chromosome 12"/>
</dbReference>
<evidence type="ECO:0000259" key="2">
    <source>
        <dbReference type="Pfam" id="PF14364"/>
    </source>
</evidence>
<dbReference type="PANTHER" id="PTHR33098:SF80">
    <property type="entry name" value="COTTON FIBER"/>
    <property type="match status" value="1"/>
</dbReference>
<accession>A0A445HTP1</accession>
<keyword evidence="1" id="KW-0472">Membrane</keyword>
<proteinExistence type="predicted"/>
<dbReference type="InterPro" id="IPR008480">
    <property type="entry name" value="DUF761_pln"/>
</dbReference>
<evidence type="ECO:0000313" key="4">
    <source>
        <dbReference type="Proteomes" id="UP000289340"/>
    </source>
</evidence>
<feature type="domain" description="DUF4408" evidence="2">
    <location>
        <begin position="87"/>
        <end position="119"/>
    </location>
</feature>
<keyword evidence="1" id="KW-0812">Transmembrane</keyword>
<keyword evidence="1" id="KW-1133">Transmembrane helix</keyword>
<dbReference type="EMBL" id="QZWG01000012">
    <property type="protein sequence ID" value="RZB77050.1"/>
    <property type="molecule type" value="Genomic_DNA"/>
</dbReference>